<dbReference type="EMBL" id="QTTN01000041">
    <property type="protein sequence ID" value="REE67661.1"/>
    <property type="molecule type" value="Genomic_DNA"/>
</dbReference>
<evidence type="ECO:0000259" key="2">
    <source>
        <dbReference type="Pfam" id="PF18164"/>
    </source>
</evidence>
<dbReference type="Gene3D" id="3.40.630.120">
    <property type="match status" value="1"/>
</dbReference>
<dbReference type="Pfam" id="PF18164">
    <property type="entry name" value="GNAT_C"/>
    <property type="match status" value="1"/>
</dbReference>
<name>A0A3D9R3L7_9BACL</name>
<feature type="domain" description="N-acyltransferase N-terminal" evidence="1">
    <location>
        <begin position="22"/>
        <end position="152"/>
    </location>
</feature>
<evidence type="ECO:0000313" key="4">
    <source>
        <dbReference type="Proteomes" id="UP000256304"/>
    </source>
</evidence>
<sequence>MAEQTYNQQQLREPLWFLQEAELIAANEWLQLPADALNALTAAAAEIHANEELCELALEGRALLFPEDGTIVSPYRSEVSEWIKRTGDRAPQFIPLVLISGVPRLIEQYENLGIPAEVLVHTLSDLKLWMEHYYRKHGSWGTDIMWVHHHLTFQLFRLGRLQFCRSHFNGHMVVLRNTKTGEVVVMAESGISFRRDGLIDGTSGRYEAADNGGDSVGGAWQSEFLIEDSFIRGHRIDEDGYASQEQTSLSPREDWEIILRDGDSVLDIHIAADGKLDIRECGESMREAEQFFARYFPEGGFRAYVCTSWLLDSQFRQLLAPSQNIVQFLNGFTLYPSLNNGLEGLKRIFDGQLYEDWTDAPNDTSLRRIIRQHMIDGHALRDMGGFILPDQQVWQNF</sequence>
<dbReference type="InterPro" id="IPR041644">
    <property type="entry name" value="GNAT_C"/>
</dbReference>
<feature type="domain" description="GNAT-like C-terminal" evidence="2">
    <location>
        <begin position="155"/>
        <end position="387"/>
    </location>
</feature>
<dbReference type="RefSeq" id="WP_116191816.1">
    <property type="nucleotide sequence ID" value="NZ_QTTN01000041.1"/>
</dbReference>
<gene>
    <name evidence="3" type="ORF">A8990_14121</name>
</gene>
<dbReference type="Proteomes" id="UP000256304">
    <property type="component" value="Unassembled WGS sequence"/>
</dbReference>
<organism evidence="3 4">
    <name type="scientific">Paenibacillus taihuensis</name>
    <dbReference type="NCBI Taxonomy" id="1156355"/>
    <lineage>
        <taxon>Bacteria</taxon>
        <taxon>Bacillati</taxon>
        <taxon>Bacillota</taxon>
        <taxon>Bacilli</taxon>
        <taxon>Bacillales</taxon>
        <taxon>Paenibacillaceae</taxon>
        <taxon>Paenibacillus</taxon>
    </lineage>
</organism>
<keyword evidence="4" id="KW-1185">Reference proteome</keyword>
<proteinExistence type="predicted"/>
<dbReference type="AlphaFoldDB" id="A0A3D9R3L7"/>
<dbReference type="Pfam" id="PF18082">
    <property type="entry name" value="NAT_N"/>
    <property type="match status" value="1"/>
</dbReference>
<dbReference type="InterPro" id="IPR041273">
    <property type="entry name" value="NAT_N"/>
</dbReference>
<dbReference type="OrthoDB" id="2139859at2"/>
<evidence type="ECO:0008006" key="5">
    <source>
        <dbReference type="Google" id="ProtNLM"/>
    </source>
</evidence>
<accession>A0A3D9R3L7</accession>
<evidence type="ECO:0000313" key="3">
    <source>
        <dbReference type="EMBL" id="REE67661.1"/>
    </source>
</evidence>
<evidence type="ECO:0000259" key="1">
    <source>
        <dbReference type="Pfam" id="PF18082"/>
    </source>
</evidence>
<protein>
    <recommendedName>
        <fullName evidence="5">GNAT-like C-terminal domain-containing protein</fullName>
    </recommendedName>
</protein>
<comment type="caution">
    <text evidence="3">The sequence shown here is derived from an EMBL/GenBank/DDBJ whole genome shotgun (WGS) entry which is preliminary data.</text>
</comment>
<reference evidence="3 4" key="1">
    <citation type="submission" date="2018-08" db="EMBL/GenBank/DDBJ databases">
        <title>Genomic Encyclopedia of Type Strains, Phase III (KMG-III): the genomes of soil and plant-associated and newly described type strains.</title>
        <authorList>
            <person name="Whitman W."/>
        </authorList>
    </citation>
    <scope>NUCLEOTIDE SEQUENCE [LARGE SCALE GENOMIC DNA]</scope>
    <source>
        <strain evidence="3 4">CGMCC 1.10966</strain>
    </source>
</reference>